<dbReference type="FunFam" id="1.10.150.810:FF:000003">
    <property type="entry name" value="DNA polymerase kappa subunit"/>
    <property type="match status" value="1"/>
</dbReference>
<dbReference type="Gene3D" id="3.30.160.60">
    <property type="entry name" value="Classic Zinc Finger"/>
    <property type="match status" value="1"/>
</dbReference>
<accession>A0A8H7RUZ7</accession>
<dbReference type="Pfam" id="PF00817">
    <property type="entry name" value="IMS"/>
    <property type="match status" value="1"/>
</dbReference>
<dbReference type="GO" id="GO:0008270">
    <property type="term" value="F:zinc ion binding"/>
    <property type="evidence" value="ECO:0007669"/>
    <property type="project" value="UniProtKB-KW"/>
</dbReference>
<dbReference type="FunFam" id="1.10.150.810:FF:000001">
    <property type="entry name" value="DNA polymerase kappa"/>
    <property type="match status" value="1"/>
</dbReference>
<dbReference type="SUPFAM" id="SSF56672">
    <property type="entry name" value="DNA/RNA polymerases"/>
    <property type="match status" value="1"/>
</dbReference>
<dbReference type="InterPro" id="IPR024728">
    <property type="entry name" value="PolY_HhH_motif"/>
</dbReference>
<evidence type="ECO:0000259" key="16">
    <source>
        <dbReference type="PROSITE" id="PS50173"/>
    </source>
</evidence>
<evidence type="ECO:0000256" key="14">
    <source>
        <dbReference type="ARBA" id="ARBA00049244"/>
    </source>
</evidence>
<evidence type="ECO:0000256" key="8">
    <source>
        <dbReference type="ARBA" id="ARBA00022763"/>
    </source>
</evidence>
<dbReference type="PANTHER" id="PTHR11076">
    <property type="entry name" value="DNA REPAIR POLYMERASE UMUC / TRANSFERASE FAMILY MEMBER"/>
    <property type="match status" value="1"/>
</dbReference>
<dbReference type="SUPFAM" id="SSF100879">
    <property type="entry name" value="Lesion bypass DNA polymerase (Y-family), little finger domain"/>
    <property type="match status" value="1"/>
</dbReference>
<keyword evidence="6" id="KW-0235">DNA replication</keyword>
<evidence type="ECO:0000256" key="12">
    <source>
        <dbReference type="ARBA" id="ARBA00022932"/>
    </source>
</evidence>
<evidence type="ECO:0000256" key="2">
    <source>
        <dbReference type="ARBA" id="ARBA00012417"/>
    </source>
</evidence>
<dbReference type="EC" id="2.7.7.7" evidence="2"/>
<dbReference type="Gene3D" id="3.30.1490.100">
    <property type="entry name" value="DNA polymerase, Y-family, little finger domain"/>
    <property type="match status" value="1"/>
</dbReference>
<dbReference type="GO" id="GO:0070987">
    <property type="term" value="P:error-free translesion synthesis"/>
    <property type="evidence" value="ECO:0007669"/>
    <property type="project" value="UniProtKB-ARBA"/>
</dbReference>
<evidence type="ECO:0000256" key="6">
    <source>
        <dbReference type="ARBA" id="ARBA00022705"/>
    </source>
</evidence>
<proteinExistence type="inferred from homology"/>
<dbReference type="Gene3D" id="1.10.150.20">
    <property type="entry name" value="5' to 3' exonuclease, C-terminal subdomain"/>
    <property type="match status" value="1"/>
</dbReference>
<dbReference type="GO" id="GO:0006260">
    <property type="term" value="P:DNA replication"/>
    <property type="evidence" value="ECO:0007669"/>
    <property type="project" value="UniProtKB-KW"/>
</dbReference>
<dbReference type="GO" id="GO:0003887">
    <property type="term" value="F:DNA-directed DNA polymerase activity"/>
    <property type="evidence" value="ECO:0007669"/>
    <property type="project" value="UniProtKB-KW"/>
</dbReference>
<feature type="compositionally biased region" description="Basic and acidic residues" evidence="15">
    <location>
        <begin position="624"/>
        <end position="640"/>
    </location>
</feature>
<evidence type="ECO:0000256" key="3">
    <source>
        <dbReference type="ARBA" id="ARBA00016178"/>
    </source>
</evidence>
<dbReference type="FunFam" id="3.30.1490.100:FF:000004">
    <property type="entry name" value="DNA polymerase IV"/>
    <property type="match status" value="1"/>
</dbReference>
<evidence type="ECO:0000256" key="9">
    <source>
        <dbReference type="ARBA" id="ARBA00022771"/>
    </source>
</evidence>
<keyword evidence="8" id="KW-0227">DNA damage</keyword>
<dbReference type="FunFam" id="3.40.1170.60:FF:000012">
    <property type="entry name" value="Putative DNA-directed polymerase kappa"/>
    <property type="match status" value="1"/>
</dbReference>
<dbReference type="Pfam" id="PF11798">
    <property type="entry name" value="IMS_HHH"/>
    <property type="match status" value="1"/>
</dbReference>
<dbReference type="InterPro" id="IPR006642">
    <property type="entry name" value="Rad18_UBZ4"/>
</dbReference>
<dbReference type="InterPro" id="IPR036775">
    <property type="entry name" value="DNA_pol_Y-fam_lit_finger_sf"/>
</dbReference>
<dbReference type="HAMAP" id="MF_01113">
    <property type="entry name" value="DNApol_IV"/>
    <property type="match status" value="1"/>
</dbReference>
<keyword evidence="5" id="KW-0548">Nucleotidyltransferase</keyword>
<dbReference type="GO" id="GO:0005634">
    <property type="term" value="C:nucleus"/>
    <property type="evidence" value="ECO:0007669"/>
    <property type="project" value="TreeGrafter"/>
</dbReference>
<evidence type="ECO:0000256" key="11">
    <source>
        <dbReference type="ARBA" id="ARBA00022842"/>
    </source>
</evidence>
<evidence type="ECO:0000256" key="7">
    <source>
        <dbReference type="ARBA" id="ARBA00022723"/>
    </source>
</evidence>
<dbReference type="InterPro" id="IPR017961">
    <property type="entry name" value="DNA_pol_Y-fam_little_finger"/>
</dbReference>
<protein>
    <recommendedName>
        <fullName evidence="3">DNA polymerase kappa</fullName>
        <ecNumber evidence="2">2.7.7.7</ecNumber>
    </recommendedName>
</protein>
<feature type="domain" description="UmuC" evidence="16">
    <location>
        <begin position="175"/>
        <end position="355"/>
    </location>
</feature>
<feature type="region of interest" description="Disordered" evidence="15">
    <location>
        <begin position="624"/>
        <end position="657"/>
    </location>
</feature>
<dbReference type="AlphaFoldDB" id="A0A8H7RUZ7"/>
<feature type="compositionally biased region" description="Basic and acidic residues" evidence="15">
    <location>
        <begin position="541"/>
        <end position="581"/>
    </location>
</feature>
<dbReference type="CDD" id="cd03586">
    <property type="entry name" value="PolY_Pol_IV_kappa"/>
    <property type="match status" value="1"/>
</dbReference>
<keyword evidence="11" id="KW-0460">Magnesium</keyword>
<dbReference type="OrthoDB" id="1747274at2759"/>
<evidence type="ECO:0000256" key="4">
    <source>
        <dbReference type="ARBA" id="ARBA00022679"/>
    </source>
</evidence>
<keyword evidence="12" id="KW-0239">DNA-directed DNA polymerase</keyword>
<keyword evidence="4" id="KW-0808">Transferase</keyword>
<evidence type="ECO:0000256" key="15">
    <source>
        <dbReference type="SAM" id="MobiDB-lite"/>
    </source>
</evidence>
<dbReference type="SMART" id="SM00734">
    <property type="entry name" value="ZnF_Rad18"/>
    <property type="match status" value="1"/>
</dbReference>
<dbReference type="GO" id="GO:0003684">
    <property type="term" value="F:damaged DNA binding"/>
    <property type="evidence" value="ECO:0007669"/>
    <property type="project" value="InterPro"/>
</dbReference>
<dbReference type="NCBIfam" id="NF002677">
    <property type="entry name" value="PRK02406.1"/>
    <property type="match status" value="1"/>
</dbReference>
<keyword evidence="7" id="KW-0479">Metal-binding</keyword>
<dbReference type="PANTHER" id="PTHR11076:SF33">
    <property type="entry name" value="DNA POLYMERASE KAPPA"/>
    <property type="match status" value="1"/>
</dbReference>
<dbReference type="InterPro" id="IPR050116">
    <property type="entry name" value="DNA_polymerase-Y"/>
</dbReference>
<organism evidence="17 18">
    <name type="scientific">Circinella minor</name>
    <dbReference type="NCBI Taxonomy" id="1195481"/>
    <lineage>
        <taxon>Eukaryota</taxon>
        <taxon>Fungi</taxon>
        <taxon>Fungi incertae sedis</taxon>
        <taxon>Mucoromycota</taxon>
        <taxon>Mucoromycotina</taxon>
        <taxon>Mucoromycetes</taxon>
        <taxon>Mucorales</taxon>
        <taxon>Lichtheimiaceae</taxon>
        <taxon>Circinella</taxon>
    </lineage>
</organism>
<dbReference type="GO" id="GO:0042276">
    <property type="term" value="P:error-prone translesion synthesis"/>
    <property type="evidence" value="ECO:0007669"/>
    <property type="project" value="TreeGrafter"/>
</dbReference>
<feature type="region of interest" description="Disordered" evidence="15">
    <location>
        <begin position="40"/>
        <end position="67"/>
    </location>
</feature>
<dbReference type="FunFam" id="3.30.70.270:FF:000014">
    <property type="entry name" value="DNA polymerase kappa subunit"/>
    <property type="match status" value="1"/>
</dbReference>
<keyword evidence="10" id="KW-0862">Zinc</keyword>
<evidence type="ECO:0000256" key="13">
    <source>
        <dbReference type="ARBA" id="ARBA00023204"/>
    </source>
</evidence>
<reference evidence="17 18" key="1">
    <citation type="submission" date="2020-12" db="EMBL/GenBank/DDBJ databases">
        <title>Metabolic potential, ecology and presence of endohyphal bacteria is reflected in genomic diversity of Mucoromycotina.</title>
        <authorList>
            <person name="Muszewska A."/>
            <person name="Okrasinska A."/>
            <person name="Steczkiewicz K."/>
            <person name="Drgas O."/>
            <person name="Orlowska M."/>
            <person name="Perlinska-Lenart U."/>
            <person name="Aleksandrzak-Piekarczyk T."/>
            <person name="Szatraj K."/>
            <person name="Zielenkiewicz U."/>
            <person name="Pilsyk S."/>
            <person name="Malc E."/>
            <person name="Mieczkowski P."/>
            <person name="Kruszewska J.S."/>
            <person name="Biernat P."/>
            <person name="Pawlowska J."/>
        </authorList>
    </citation>
    <scope>NUCLEOTIDE SEQUENCE [LARGE SCALE GENOMIC DNA]</scope>
    <source>
        <strain evidence="17 18">CBS 142.35</strain>
    </source>
</reference>
<evidence type="ECO:0000256" key="10">
    <source>
        <dbReference type="ARBA" id="ARBA00022833"/>
    </source>
</evidence>
<evidence type="ECO:0000313" key="18">
    <source>
        <dbReference type="Proteomes" id="UP000646827"/>
    </source>
</evidence>
<dbReference type="Proteomes" id="UP000646827">
    <property type="component" value="Unassembled WGS sequence"/>
</dbReference>
<dbReference type="GO" id="GO:0006281">
    <property type="term" value="P:DNA repair"/>
    <property type="evidence" value="ECO:0007669"/>
    <property type="project" value="UniProtKB-KW"/>
</dbReference>
<keyword evidence="18" id="KW-1185">Reference proteome</keyword>
<dbReference type="EMBL" id="JAEPRB010000276">
    <property type="protein sequence ID" value="KAG2217742.1"/>
    <property type="molecule type" value="Genomic_DNA"/>
</dbReference>
<dbReference type="InterPro" id="IPR022880">
    <property type="entry name" value="DNApol_IV"/>
</dbReference>
<comment type="caution">
    <text evidence="17">The sequence shown here is derived from an EMBL/GenBank/DDBJ whole genome shotgun (WGS) entry which is preliminary data.</text>
</comment>
<keyword evidence="9" id="KW-0863">Zinc-finger</keyword>
<sequence length="657" mass="75115">MTDYYEDDNEVNDLLLENELSQEDDEFNDELTINELLESLERSSGSTSSLTTTINNNNKSTNNNNNQLKNIENEQENTSGESSQTLRKRLAGLADTKAGMESVDKDRVNEIIYEASKGSAFFENERKKDHALTERINAMLTKYETIRHLNLSKEEHIVDNMIRELEKERDLSQFICHVDMDAFYASVEELEQPELKNIPFAVGGMAMLSTSNYLARKFGVRSAMPGFIGMKLCPHLKIVKPHYEKYQVISNKVRKVFIKYDPNFSPMSLDEAYLNLTNYMNEHNMTASNVVQKIRDEIFQDTQLTASAGVAANKKLSKICSDINKPNGQYDLPNDREAIHTFIRNMRIRKIPGIGRVTERVLAALGVETVGDVYNRRAILYRLLSPISFKSICCSYLGIGSTTVKRVTFQKSMSVERTFSPISTREELFNKVNELSKLLEKDLEEKNYKGKTVGIKIKLTSFDVRVRAKTLPYSVYRASDIAKVAKELIAKEMPVSLRLMGVKLSSLETKNTTSVKKFFSNMDKTKQIPAKRSIETSSLDTHFEDNDQNNNKDDITMDSIKKKQKQEETNKNDIDEQRSEENNIDPATCPICNRLLYLDNTLFNQHVDECLSRAEVRAILKAESERRKQEAIEQQEREQQKGNGKSLLDYYSRPGPS</sequence>
<feature type="region of interest" description="Disordered" evidence="15">
    <location>
        <begin position="529"/>
        <end position="585"/>
    </location>
</feature>
<dbReference type="PROSITE" id="PS50173">
    <property type="entry name" value="UMUC"/>
    <property type="match status" value="1"/>
</dbReference>
<dbReference type="Gene3D" id="1.10.150.810">
    <property type="match status" value="1"/>
</dbReference>
<evidence type="ECO:0000256" key="1">
    <source>
        <dbReference type="ARBA" id="ARBA00010945"/>
    </source>
</evidence>
<dbReference type="Gene3D" id="3.30.70.270">
    <property type="match status" value="1"/>
</dbReference>
<dbReference type="InterPro" id="IPR043502">
    <property type="entry name" value="DNA/RNA_pol_sf"/>
</dbReference>
<dbReference type="Pfam" id="PF11799">
    <property type="entry name" value="IMS_C"/>
    <property type="match status" value="1"/>
</dbReference>
<comment type="catalytic activity">
    <reaction evidence="14">
        <text>DNA(n) + a 2'-deoxyribonucleoside 5'-triphosphate = DNA(n+1) + diphosphate</text>
        <dbReference type="Rhea" id="RHEA:22508"/>
        <dbReference type="Rhea" id="RHEA-COMP:17339"/>
        <dbReference type="Rhea" id="RHEA-COMP:17340"/>
        <dbReference type="ChEBI" id="CHEBI:33019"/>
        <dbReference type="ChEBI" id="CHEBI:61560"/>
        <dbReference type="ChEBI" id="CHEBI:173112"/>
        <dbReference type="EC" id="2.7.7.7"/>
    </reaction>
</comment>
<dbReference type="InterPro" id="IPR043128">
    <property type="entry name" value="Rev_trsase/Diguanyl_cyclase"/>
</dbReference>
<evidence type="ECO:0000256" key="5">
    <source>
        <dbReference type="ARBA" id="ARBA00022695"/>
    </source>
</evidence>
<comment type="similarity">
    <text evidence="1">Belongs to the DNA polymerase type-Y family.</text>
</comment>
<evidence type="ECO:0000313" key="17">
    <source>
        <dbReference type="EMBL" id="KAG2217742.1"/>
    </source>
</evidence>
<gene>
    <name evidence="17" type="ORF">INT45_002391</name>
</gene>
<dbReference type="Gene3D" id="3.40.1170.60">
    <property type="match status" value="1"/>
</dbReference>
<name>A0A8H7RUZ7_9FUNG</name>
<keyword evidence="13" id="KW-0234">DNA repair</keyword>
<dbReference type="InterPro" id="IPR001126">
    <property type="entry name" value="UmuC"/>
</dbReference>